<dbReference type="GO" id="GO:1903805">
    <property type="term" value="P:L-valine import across plasma membrane"/>
    <property type="evidence" value="ECO:0007669"/>
    <property type="project" value="TreeGrafter"/>
</dbReference>
<dbReference type="RefSeq" id="WP_174408830.1">
    <property type="nucleotide sequence ID" value="NZ_BLVP01000002.1"/>
</dbReference>
<evidence type="ECO:0000256" key="4">
    <source>
        <dbReference type="SAM" id="MobiDB-lite"/>
    </source>
</evidence>
<evidence type="ECO:0000256" key="2">
    <source>
        <dbReference type="ARBA" id="ARBA00022741"/>
    </source>
</evidence>
<dbReference type="GO" id="GO:0015192">
    <property type="term" value="F:L-phenylalanine transmembrane transporter activity"/>
    <property type="evidence" value="ECO:0007669"/>
    <property type="project" value="TreeGrafter"/>
</dbReference>
<evidence type="ECO:0000256" key="3">
    <source>
        <dbReference type="ARBA" id="ARBA00022840"/>
    </source>
</evidence>
<dbReference type="GO" id="GO:0042941">
    <property type="term" value="P:D-alanine transmembrane transport"/>
    <property type="evidence" value="ECO:0007669"/>
    <property type="project" value="TreeGrafter"/>
</dbReference>
<evidence type="ECO:0000313" key="7">
    <source>
        <dbReference type="Proteomes" id="UP000503820"/>
    </source>
</evidence>
<accession>A0A7J0BT23</accession>
<dbReference type="CDD" id="cd03219">
    <property type="entry name" value="ABC_Mj1267_LivG_branched"/>
    <property type="match status" value="1"/>
</dbReference>
<dbReference type="PANTHER" id="PTHR45772">
    <property type="entry name" value="CONSERVED COMPONENT OF ABC TRANSPORTER FOR NATURAL AMINO ACIDS-RELATED"/>
    <property type="match status" value="1"/>
</dbReference>
<feature type="compositionally biased region" description="Polar residues" evidence="4">
    <location>
        <begin position="309"/>
        <end position="318"/>
    </location>
</feature>
<dbReference type="GO" id="GO:1903806">
    <property type="term" value="P:L-isoleucine import across plasma membrane"/>
    <property type="evidence" value="ECO:0007669"/>
    <property type="project" value="TreeGrafter"/>
</dbReference>
<keyword evidence="1" id="KW-0813">Transport</keyword>
<dbReference type="SMART" id="SM00382">
    <property type="entry name" value="AAA"/>
    <property type="match status" value="1"/>
</dbReference>
<dbReference type="GO" id="GO:0005886">
    <property type="term" value="C:plasma membrane"/>
    <property type="evidence" value="ECO:0007669"/>
    <property type="project" value="TreeGrafter"/>
</dbReference>
<proteinExistence type="predicted"/>
<dbReference type="SUPFAM" id="SSF52540">
    <property type="entry name" value="P-loop containing nucleoside triphosphate hydrolases"/>
    <property type="match status" value="1"/>
</dbReference>
<dbReference type="InterPro" id="IPR003593">
    <property type="entry name" value="AAA+_ATPase"/>
</dbReference>
<dbReference type="GO" id="GO:0015188">
    <property type="term" value="F:L-isoleucine transmembrane transporter activity"/>
    <property type="evidence" value="ECO:0007669"/>
    <property type="project" value="TreeGrafter"/>
</dbReference>
<dbReference type="PANTHER" id="PTHR45772:SF7">
    <property type="entry name" value="AMINO ACID ABC TRANSPORTER ATP-BINDING PROTEIN"/>
    <property type="match status" value="1"/>
</dbReference>
<dbReference type="Proteomes" id="UP000503820">
    <property type="component" value="Unassembled WGS sequence"/>
</dbReference>
<keyword evidence="7" id="KW-1185">Reference proteome</keyword>
<keyword evidence="3 6" id="KW-0067">ATP-binding</keyword>
<dbReference type="PROSITE" id="PS50893">
    <property type="entry name" value="ABC_TRANSPORTER_2"/>
    <property type="match status" value="1"/>
</dbReference>
<feature type="domain" description="ABC transporter" evidence="5">
    <location>
        <begin position="6"/>
        <end position="275"/>
    </location>
</feature>
<comment type="caution">
    <text evidence="6">The sequence shown here is derived from an EMBL/GenBank/DDBJ whole genome shotgun (WGS) entry which is preliminary data.</text>
</comment>
<dbReference type="InterPro" id="IPR032823">
    <property type="entry name" value="BCA_ABC_TP_C"/>
</dbReference>
<organism evidence="6 7">
    <name type="scientific">Desulfovibrio psychrotolerans</name>
    <dbReference type="NCBI Taxonomy" id="415242"/>
    <lineage>
        <taxon>Bacteria</taxon>
        <taxon>Pseudomonadati</taxon>
        <taxon>Thermodesulfobacteriota</taxon>
        <taxon>Desulfovibrionia</taxon>
        <taxon>Desulfovibrionales</taxon>
        <taxon>Desulfovibrionaceae</taxon>
        <taxon>Desulfovibrio</taxon>
    </lineage>
</organism>
<dbReference type="InterPro" id="IPR027417">
    <property type="entry name" value="P-loop_NTPase"/>
</dbReference>
<sequence length="318" mass="33264">MADTLLRCSDISVSFGGVKALAGVSCGLEQGRITAIIGPNGAGKTTLLNVITGMVSSEGGVILLRGGKAVSAGQGKGDTPSRNGEEWEDMGLLPPFRRAMRGIMRTFQNLEIFTNMSVLENVMAGRHRKGGYSVADAFFKTPRYRREEREAEAAALRALEFVGLADMAHMPAGEMAYGSQRLLEIARVVAAEPVLLLLDEPAAGLNMRETQQLGALIRRVRDELGITVALVEHDMELVMDISDHIVVLCFGEVLATGTPLEIQRNPAVIAAYLGDDEDDGGAGGACGGGDAVAAGNVGNAGSGRDHASLNAQTGTGGN</sequence>
<dbReference type="InterPro" id="IPR003439">
    <property type="entry name" value="ABC_transporter-like_ATP-bd"/>
</dbReference>
<dbReference type="GO" id="GO:0005524">
    <property type="term" value="F:ATP binding"/>
    <property type="evidence" value="ECO:0007669"/>
    <property type="project" value="UniProtKB-KW"/>
</dbReference>
<reference evidence="6 7" key="1">
    <citation type="submission" date="2020-05" db="EMBL/GenBank/DDBJ databases">
        <title>Draft genome sequence of Desulfovibrio psychrotolerans JS1T.</title>
        <authorList>
            <person name="Ueno A."/>
            <person name="Tamazawa S."/>
            <person name="Tamamura S."/>
            <person name="Murakami T."/>
            <person name="Kiyama T."/>
            <person name="Inomata H."/>
            <person name="Amano Y."/>
            <person name="Miyakawa K."/>
            <person name="Tamaki H."/>
            <person name="Naganuma T."/>
            <person name="Kaneko K."/>
        </authorList>
    </citation>
    <scope>NUCLEOTIDE SEQUENCE [LARGE SCALE GENOMIC DNA]</scope>
    <source>
        <strain evidence="6 7">JS1</strain>
    </source>
</reference>
<dbReference type="GO" id="GO:0005304">
    <property type="term" value="F:L-valine transmembrane transporter activity"/>
    <property type="evidence" value="ECO:0007669"/>
    <property type="project" value="TreeGrafter"/>
</dbReference>
<protein>
    <submittedName>
        <fullName evidence="6">ABC transporter ATP-binding protein</fullName>
    </submittedName>
</protein>
<dbReference type="Pfam" id="PF00005">
    <property type="entry name" value="ABC_tran"/>
    <property type="match status" value="1"/>
</dbReference>
<dbReference type="EMBL" id="BLVP01000002">
    <property type="protein sequence ID" value="GFM36154.1"/>
    <property type="molecule type" value="Genomic_DNA"/>
</dbReference>
<gene>
    <name evidence="6" type="primary">livG_2</name>
    <name evidence="6" type="ORF">DSM19430T_08380</name>
</gene>
<dbReference type="AlphaFoldDB" id="A0A7J0BT23"/>
<evidence type="ECO:0000259" key="5">
    <source>
        <dbReference type="PROSITE" id="PS50893"/>
    </source>
</evidence>
<dbReference type="GO" id="GO:0015808">
    <property type="term" value="P:L-alanine transport"/>
    <property type="evidence" value="ECO:0007669"/>
    <property type="project" value="TreeGrafter"/>
</dbReference>
<dbReference type="GO" id="GO:0016887">
    <property type="term" value="F:ATP hydrolysis activity"/>
    <property type="evidence" value="ECO:0007669"/>
    <property type="project" value="InterPro"/>
</dbReference>
<keyword evidence="2" id="KW-0547">Nucleotide-binding</keyword>
<evidence type="ECO:0000313" key="6">
    <source>
        <dbReference type="EMBL" id="GFM36154.1"/>
    </source>
</evidence>
<feature type="region of interest" description="Disordered" evidence="4">
    <location>
        <begin position="297"/>
        <end position="318"/>
    </location>
</feature>
<dbReference type="Pfam" id="PF12399">
    <property type="entry name" value="BCA_ABC_TP_C"/>
    <property type="match status" value="1"/>
</dbReference>
<name>A0A7J0BT23_9BACT</name>
<dbReference type="InterPro" id="IPR051120">
    <property type="entry name" value="ABC_AA/LPS_Transport"/>
</dbReference>
<evidence type="ECO:0000256" key="1">
    <source>
        <dbReference type="ARBA" id="ARBA00022448"/>
    </source>
</evidence>
<dbReference type="Gene3D" id="3.40.50.300">
    <property type="entry name" value="P-loop containing nucleotide triphosphate hydrolases"/>
    <property type="match status" value="1"/>
</dbReference>